<name>A0AA86YKK5_PROST</name>
<proteinExistence type="predicted"/>
<sequence length="157" mass="18397">MNSTLEISATLLEFDEAPYIRAAQHNAQINNNKDLYQDDFEQLTNKYSHYTSFQINVTCGFRRNGSEYYYHIDTMKVYDSMGELFDLINDTQEAMSVMGGCSMTVTKLYKSNIWEVRSTEGDIVHHKVLNRAITECFLLYTDHLYDDWPNDAERLYL</sequence>
<evidence type="ECO:0000313" key="1">
    <source>
        <dbReference type="EMBL" id="EDU59857.1"/>
    </source>
</evidence>
<reference evidence="2" key="1">
    <citation type="submission" date="2008-04" db="EMBL/GenBank/DDBJ databases">
        <title>Draft genome sequence of Providencia stuartii (ATCC 25827).</title>
        <authorList>
            <person name="Sudarsanam P."/>
            <person name="Ley R."/>
            <person name="Guruge J."/>
            <person name="Turnbaugh P.J."/>
            <person name="Mahowald M."/>
            <person name="Liep D."/>
            <person name="Gordon J."/>
        </authorList>
    </citation>
    <scope>NUCLEOTIDE SEQUENCE [LARGE SCALE GENOMIC DNA]</scope>
    <source>
        <strain evidence="2">ATCC 25827</strain>
    </source>
</reference>
<dbReference type="Proteomes" id="UP000004506">
    <property type="component" value="Unassembled WGS sequence"/>
</dbReference>
<reference evidence="2" key="2">
    <citation type="submission" date="2008-04" db="EMBL/GenBank/DDBJ databases">
        <title>Draft genome sequence of Providencia stuartii(ATCC 25827).</title>
        <authorList>
            <person name="Sudarsanam P."/>
            <person name="Ley R."/>
            <person name="Guruge J."/>
            <person name="Turnbaugh P.J."/>
            <person name="Mahowald M."/>
            <person name="Liep D."/>
            <person name="Gordon J."/>
        </authorList>
    </citation>
    <scope>NUCLEOTIDE SEQUENCE [LARGE SCALE GENOMIC DNA]</scope>
    <source>
        <strain evidence="2">ATCC 25827</strain>
    </source>
</reference>
<dbReference type="RefSeq" id="WP_004920986.1">
    <property type="nucleotide sequence ID" value="NZ_DS607663.1"/>
</dbReference>
<evidence type="ECO:0000313" key="2">
    <source>
        <dbReference type="Proteomes" id="UP000004506"/>
    </source>
</evidence>
<accession>A0AA86YKK5</accession>
<protein>
    <submittedName>
        <fullName evidence="1">Uncharacterized protein</fullName>
    </submittedName>
</protein>
<reference evidence="1 2" key="3">
    <citation type="submission" date="2008-05" db="EMBL/GenBank/DDBJ databases">
        <authorList>
            <person name="Fulton L."/>
            <person name="Clifton S."/>
            <person name="Fulton B."/>
            <person name="Xu J."/>
            <person name="Minx P."/>
            <person name="Pepin K.H."/>
            <person name="Johnson M."/>
            <person name="Thiruvilangam P."/>
            <person name="Bhonagiri V."/>
            <person name="Nash W.E."/>
            <person name="Mardis E.R."/>
            <person name="Wilson R.K."/>
        </authorList>
    </citation>
    <scope>NUCLEOTIDE SEQUENCE [LARGE SCALE GENOMIC DNA]</scope>
    <source>
        <strain evidence="1 2">ATCC 25827</strain>
    </source>
</reference>
<dbReference type="EMBL" id="ABJD02000101">
    <property type="protein sequence ID" value="EDU59857.1"/>
    <property type="molecule type" value="Genomic_DNA"/>
</dbReference>
<comment type="caution">
    <text evidence="1">The sequence shown here is derived from an EMBL/GenBank/DDBJ whole genome shotgun (WGS) entry which is preliminary data.</text>
</comment>
<organism evidence="1 2">
    <name type="scientific">Providencia stuartii ATCC 25827</name>
    <dbReference type="NCBI Taxonomy" id="471874"/>
    <lineage>
        <taxon>Bacteria</taxon>
        <taxon>Pseudomonadati</taxon>
        <taxon>Pseudomonadota</taxon>
        <taxon>Gammaproteobacteria</taxon>
        <taxon>Enterobacterales</taxon>
        <taxon>Morganellaceae</taxon>
        <taxon>Providencia</taxon>
    </lineage>
</organism>
<gene>
    <name evidence="1" type="ORF">PROSTU_03050</name>
</gene>
<dbReference type="AlphaFoldDB" id="A0AA86YKK5"/>